<dbReference type="STRING" id="1797737.A2196_02060"/>
<organism evidence="6 7">
    <name type="scientific">Candidatus Curtissbacteria bacterium RIFOXYA1_FULL_41_14</name>
    <dbReference type="NCBI Taxonomy" id="1797737"/>
    <lineage>
        <taxon>Bacteria</taxon>
        <taxon>Candidatus Curtissiibacteriota</taxon>
    </lineage>
</organism>
<gene>
    <name evidence="6" type="ORF">A2196_02060</name>
</gene>
<dbReference type="Pfam" id="PF00459">
    <property type="entry name" value="Inositol_P"/>
    <property type="match status" value="1"/>
</dbReference>
<dbReference type="InterPro" id="IPR000760">
    <property type="entry name" value="Inositol_monophosphatase-like"/>
</dbReference>
<proteinExistence type="predicted"/>
<evidence type="ECO:0000256" key="2">
    <source>
        <dbReference type="ARBA" id="ARBA00022723"/>
    </source>
</evidence>
<feature type="binding site" evidence="5">
    <location>
        <position position="68"/>
    </location>
    <ligand>
        <name>Mg(2+)</name>
        <dbReference type="ChEBI" id="CHEBI:18420"/>
        <label>1</label>
        <note>catalytic</note>
    </ligand>
</feature>
<dbReference type="PRINTS" id="PR00377">
    <property type="entry name" value="IMPHPHTASES"/>
</dbReference>
<name>A0A1F5HC16_9BACT</name>
<dbReference type="GO" id="GO:0046872">
    <property type="term" value="F:metal ion binding"/>
    <property type="evidence" value="ECO:0007669"/>
    <property type="project" value="UniProtKB-KW"/>
</dbReference>
<dbReference type="EMBL" id="MFCA01000025">
    <property type="protein sequence ID" value="OGE01648.1"/>
    <property type="molecule type" value="Genomic_DNA"/>
</dbReference>
<feature type="binding site" evidence="5">
    <location>
        <position position="86"/>
    </location>
    <ligand>
        <name>Mg(2+)</name>
        <dbReference type="ChEBI" id="CHEBI:18420"/>
        <label>1</label>
        <note>catalytic</note>
    </ligand>
</feature>
<dbReference type="PROSITE" id="PS00629">
    <property type="entry name" value="IMP_1"/>
    <property type="match status" value="1"/>
</dbReference>
<evidence type="ECO:0000256" key="3">
    <source>
        <dbReference type="ARBA" id="ARBA00022801"/>
    </source>
</evidence>
<dbReference type="PANTHER" id="PTHR20854:SF4">
    <property type="entry name" value="INOSITOL-1-MONOPHOSPHATASE-RELATED"/>
    <property type="match status" value="1"/>
</dbReference>
<feature type="binding site" evidence="5">
    <location>
        <position position="87"/>
    </location>
    <ligand>
        <name>Mg(2+)</name>
        <dbReference type="ChEBI" id="CHEBI:18420"/>
        <label>1</label>
        <note>catalytic</note>
    </ligand>
</feature>
<keyword evidence="3" id="KW-0378">Hydrolase</keyword>
<evidence type="ECO:0008006" key="8">
    <source>
        <dbReference type="Google" id="ProtNLM"/>
    </source>
</evidence>
<protein>
    <recommendedName>
        <fullName evidence="8">Inositol monophosphatase</fullName>
    </recommendedName>
</protein>
<dbReference type="AlphaFoldDB" id="A0A1F5HC16"/>
<dbReference type="FunFam" id="3.30.540.10:FF:000003">
    <property type="entry name" value="Inositol-1-monophosphatase"/>
    <property type="match status" value="1"/>
</dbReference>
<dbReference type="InterPro" id="IPR020583">
    <property type="entry name" value="Inositol_monoP_metal-BS"/>
</dbReference>
<sequence>MNDLTEFKKVALEAIWKAEKRILYYFKNQPKVETKADSTPVTKADREAEEIIVTTIRKTFPSHGFMGEEFGEDKKNAEFIWIIDPIDGTKNFIHGLGFFGTVLGLKHQGKIILGVSNMPAIDELLFASSIEKATLNNKPIHVSQIKKLEKAFVNFAPNHFDNPKFTSIVKAVDRQALNMRGFADTYGYHLIATGRSDVFFEIGMKAWDISAYQIIIKQAGGKYSNFKGDEYALGETSLATNGLLHPQMLQLIRTA</sequence>
<dbReference type="Gene3D" id="3.40.190.80">
    <property type="match status" value="1"/>
</dbReference>
<evidence type="ECO:0000256" key="5">
    <source>
        <dbReference type="PIRSR" id="PIRSR600760-2"/>
    </source>
</evidence>
<dbReference type="GO" id="GO:0006020">
    <property type="term" value="P:inositol metabolic process"/>
    <property type="evidence" value="ECO:0007669"/>
    <property type="project" value="TreeGrafter"/>
</dbReference>
<feature type="binding site" evidence="5">
    <location>
        <position position="208"/>
    </location>
    <ligand>
        <name>Mg(2+)</name>
        <dbReference type="ChEBI" id="CHEBI:18420"/>
        <label>1</label>
        <note>catalytic</note>
    </ligand>
</feature>
<evidence type="ECO:0000313" key="7">
    <source>
        <dbReference type="Proteomes" id="UP000176751"/>
    </source>
</evidence>
<dbReference type="Proteomes" id="UP000176751">
    <property type="component" value="Unassembled WGS sequence"/>
</dbReference>
<comment type="caution">
    <text evidence="6">The sequence shown here is derived from an EMBL/GenBank/DDBJ whole genome shotgun (WGS) entry which is preliminary data.</text>
</comment>
<evidence type="ECO:0000313" key="6">
    <source>
        <dbReference type="EMBL" id="OGE01648.1"/>
    </source>
</evidence>
<dbReference type="GO" id="GO:0008934">
    <property type="term" value="F:inositol monophosphate 1-phosphatase activity"/>
    <property type="evidence" value="ECO:0007669"/>
    <property type="project" value="TreeGrafter"/>
</dbReference>
<evidence type="ECO:0000256" key="1">
    <source>
        <dbReference type="ARBA" id="ARBA00001946"/>
    </source>
</evidence>
<reference evidence="6 7" key="1">
    <citation type="journal article" date="2016" name="Nat. Commun.">
        <title>Thousands of microbial genomes shed light on interconnected biogeochemical processes in an aquifer system.</title>
        <authorList>
            <person name="Anantharaman K."/>
            <person name="Brown C.T."/>
            <person name="Hug L.A."/>
            <person name="Sharon I."/>
            <person name="Castelle C.J."/>
            <person name="Probst A.J."/>
            <person name="Thomas B.C."/>
            <person name="Singh A."/>
            <person name="Wilkins M.J."/>
            <person name="Karaoz U."/>
            <person name="Brodie E.L."/>
            <person name="Williams K.H."/>
            <person name="Hubbard S.S."/>
            <person name="Banfield J.F."/>
        </authorList>
    </citation>
    <scope>NUCLEOTIDE SEQUENCE [LARGE SCALE GENOMIC DNA]</scope>
</reference>
<evidence type="ECO:0000256" key="4">
    <source>
        <dbReference type="ARBA" id="ARBA00022842"/>
    </source>
</evidence>
<dbReference type="PANTHER" id="PTHR20854">
    <property type="entry name" value="INOSITOL MONOPHOSPHATASE"/>
    <property type="match status" value="1"/>
</dbReference>
<keyword evidence="4 5" id="KW-0460">Magnesium</keyword>
<feature type="binding site" evidence="5">
    <location>
        <position position="84"/>
    </location>
    <ligand>
        <name>Mg(2+)</name>
        <dbReference type="ChEBI" id="CHEBI:18420"/>
        <label>1</label>
        <note>catalytic</note>
    </ligand>
</feature>
<comment type="cofactor">
    <cofactor evidence="1 5">
        <name>Mg(2+)</name>
        <dbReference type="ChEBI" id="CHEBI:18420"/>
    </cofactor>
</comment>
<dbReference type="SUPFAM" id="SSF56655">
    <property type="entry name" value="Carbohydrate phosphatase"/>
    <property type="match status" value="1"/>
</dbReference>
<keyword evidence="2 5" id="KW-0479">Metal-binding</keyword>
<dbReference type="GO" id="GO:0007165">
    <property type="term" value="P:signal transduction"/>
    <property type="evidence" value="ECO:0007669"/>
    <property type="project" value="TreeGrafter"/>
</dbReference>
<dbReference type="Gene3D" id="3.30.540.10">
    <property type="entry name" value="Fructose-1,6-Bisphosphatase, subunit A, domain 1"/>
    <property type="match status" value="1"/>
</dbReference>
<accession>A0A1F5HC16</accession>